<protein>
    <submittedName>
        <fullName evidence="2">Uncharacterized protein</fullName>
    </submittedName>
</protein>
<gene>
    <name evidence="2" type="ORF">BDV24DRAFT_134344</name>
</gene>
<name>A0A5N6Y3W5_9EURO</name>
<evidence type="ECO:0000313" key="2">
    <source>
        <dbReference type="EMBL" id="KAE8340152.1"/>
    </source>
</evidence>
<feature type="transmembrane region" description="Helical" evidence="1">
    <location>
        <begin position="32"/>
        <end position="62"/>
    </location>
</feature>
<evidence type="ECO:0000256" key="1">
    <source>
        <dbReference type="SAM" id="Phobius"/>
    </source>
</evidence>
<proteinExistence type="predicted"/>
<dbReference type="Proteomes" id="UP000325558">
    <property type="component" value="Unassembled WGS sequence"/>
</dbReference>
<keyword evidence="1" id="KW-1133">Transmembrane helix</keyword>
<dbReference type="AlphaFoldDB" id="A0A5N6Y3W5"/>
<reference evidence="2" key="1">
    <citation type="submission" date="2019-04" db="EMBL/GenBank/DDBJ databases">
        <title>Friends and foes A comparative genomics study of 23 Aspergillus species from section Flavi.</title>
        <authorList>
            <consortium name="DOE Joint Genome Institute"/>
            <person name="Kjaerbolling I."/>
            <person name="Vesth T."/>
            <person name="Frisvad J.C."/>
            <person name="Nybo J.L."/>
            <person name="Theobald S."/>
            <person name="Kildgaard S."/>
            <person name="Isbrandt T."/>
            <person name="Kuo A."/>
            <person name="Sato A."/>
            <person name="Lyhne E.K."/>
            <person name="Kogle M.E."/>
            <person name="Wiebenga A."/>
            <person name="Kun R.S."/>
            <person name="Lubbers R.J."/>
            <person name="Makela M.R."/>
            <person name="Barry K."/>
            <person name="Chovatia M."/>
            <person name="Clum A."/>
            <person name="Daum C."/>
            <person name="Haridas S."/>
            <person name="He G."/>
            <person name="LaButti K."/>
            <person name="Lipzen A."/>
            <person name="Mondo S."/>
            <person name="Riley R."/>
            <person name="Salamov A."/>
            <person name="Simmons B.A."/>
            <person name="Magnuson J.K."/>
            <person name="Henrissat B."/>
            <person name="Mortensen U.H."/>
            <person name="Larsen T.O."/>
            <person name="Devries R.P."/>
            <person name="Grigoriev I.V."/>
            <person name="Machida M."/>
            <person name="Baker S.E."/>
            <person name="Andersen M.R."/>
        </authorList>
    </citation>
    <scope>NUCLEOTIDE SEQUENCE</scope>
    <source>
        <strain evidence="2">CBS 117612</strain>
    </source>
</reference>
<sequence length="63" mass="7368">MGSMGICLCVCVVFYWFGWCWGCNGIPSLSFTFYLVFCILWIWRLELTVVCTWYGTVISLCYL</sequence>
<accession>A0A5N6Y3W5</accession>
<dbReference type="EMBL" id="ML737150">
    <property type="protein sequence ID" value="KAE8340152.1"/>
    <property type="molecule type" value="Genomic_DNA"/>
</dbReference>
<organism evidence="2">
    <name type="scientific">Aspergillus arachidicola</name>
    <dbReference type="NCBI Taxonomy" id="656916"/>
    <lineage>
        <taxon>Eukaryota</taxon>
        <taxon>Fungi</taxon>
        <taxon>Dikarya</taxon>
        <taxon>Ascomycota</taxon>
        <taxon>Pezizomycotina</taxon>
        <taxon>Eurotiomycetes</taxon>
        <taxon>Eurotiomycetidae</taxon>
        <taxon>Eurotiales</taxon>
        <taxon>Aspergillaceae</taxon>
        <taxon>Aspergillus</taxon>
        <taxon>Aspergillus subgen. Circumdati</taxon>
    </lineage>
</organism>
<keyword evidence="1" id="KW-0812">Transmembrane</keyword>
<keyword evidence="1" id="KW-0472">Membrane</keyword>